<feature type="domain" description="VWFA" evidence="1">
    <location>
        <begin position="300"/>
        <end position="465"/>
    </location>
</feature>
<name>A0A2M6NRB1_9BACT</name>
<accession>A0A2M6NRB1</accession>
<dbReference type="NCBIfam" id="NF041940">
    <property type="entry name" value="choice_anch_X"/>
    <property type="match status" value="1"/>
</dbReference>
<reference evidence="3" key="1">
    <citation type="submission" date="2017-09" db="EMBL/GenBank/DDBJ databases">
        <title>Depth-based differentiation of microbial function through sediment-hosted aquifers and enrichment of novel symbionts in the deep terrestrial subsurface.</title>
        <authorList>
            <person name="Probst A.J."/>
            <person name="Ladd B."/>
            <person name="Jarett J.K."/>
            <person name="Geller-Mcgrath D.E."/>
            <person name="Sieber C.M.K."/>
            <person name="Emerson J.B."/>
            <person name="Anantharaman K."/>
            <person name="Thomas B.C."/>
            <person name="Malmstrom R."/>
            <person name="Stieglmeier M."/>
            <person name="Klingl A."/>
            <person name="Woyke T."/>
            <person name="Ryan C.M."/>
            <person name="Banfield J.F."/>
        </authorList>
    </citation>
    <scope>NUCLEOTIDE SEQUENCE [LARGE SCALE GENOMIC DNA]</scope>
</reference>
<dbReference type="Gene3D" id="3.40.50.410">
    <property type="entry name" value="von Willebrand factor, type A domain"/>
    <property type="match status" value="1"/>
</dbReference>
<dbReference type="Pfam" id="PF00092">
    <property type="entry name" value="VWA"/>
    <property type="match status" value="1"/>
</dbReference>
<dbReference type="InterPro" id="IPR002035">
    <property type="entry name" value="VWF_A"/>
</dbReference>
<dbReference type="CDD" id="cd00102">
    <property type="entry name" value="IPT"/>
    <property type="match status" value="1"/>
</dbReference>
<dbReference type="InterPro" id="IPR036465">
    <property type="entry name" value="vWFA_dom_sf"/>
</dbReference>
<dbReference type="PANTHER" id="PTHR10579">
    <property type="entry name" value="CALCIUM-ACTIVATED CHLORIDE CHANNEL REGULATOR"/>
    <property type="match status" value="1"/>
</dbReference>
<proteinExistence type="predicted"/>
<gene>
    <name evidence="2" type="ORF">COU42_03000</name>
</gene>
<dbReference type="InterPro" id="IPR002909">
    <property type="entry name" value="IPT_dom"/>
</dbReference>
<dbReference type="PROSITE" id="PS50234">
    <property type="entry name" value="VWFA"/>
    <property type="match status" value="1"/>
</dbReference>
<dbReference type="SMART" id="SM00327">
    <property type="entry name" value="VWA"/>
    <property type="match status" value="1"/>
</dbReference>
<dbReference type="CDD" id="cd00198">
    <property type="entry name" value="vWFA"/>
    <property type="match status" value="1"/>
</dbReference>
<dbReference type="Gene3D" id="2.60.40.10">
    <property type="entry name" value="Immunoglobulins"/>
    <property type="match status" value="2"/>
</dbReference>
<dbReference type="InterPro" id="IPR051266">
    <property type="entry name" value="CLCR"/>
</dbReference>
<dbReference type="EMBL" id="PFCJ01000029">
    <property type="protein sequence ID" value="PIR71967.1"/>
    <property type="molecule type" value="Genomic_DNA"/>
</dbReference>
<dbReference type="SUPFAM" id="SSF53300">
    <property type="entry name" value="vWA-like"/>
    <property type="match status" value="1"/>
</dbReference>
<dbReference type="AlphaFoldDB" id="A0A2M6NRB1"/>
<comment type="caution">
    <text evidence="2">The sequence shown here is derived from an EMBL/GenBank/DDBJ whole genome shotgun (WGS) entry which is preliminary data.</text>
</comment>
<evidence type="ECO:0000259" key="1">
    <source>
        <dbReference type="PROSITE" id="PS50234"/>
    </source>
</evidence>
<evidence type="ECO:0000313" key="3">
    <source>
        <dbReference type="Proteomes" id="UP000228756"/>
    </source>
</evidence>
<dbReference type="Pfam" id="PF01833">
    <property type="entry name" value="TIG"/>
    <property type="match status" value="1"/>
</dbReference>
<dbReference type="InterPro" id="IPR013783">
    <property type="entry name" value="Ig-like_fold"/>
</dbReference>
<dbReference type="Proteomes" id="UP000228756">
    <property type="component" value="Unassembled WGS sequence"/>
</dbReference>
<dbReference type="PANTHER" id="PTHR10579:SF43">
    <property type="entry name" value="ZINC FINGER (C3HC4-TYPE RING FINGER) FAMILY PROTEIN"/>
    <property type="match status" value="1"/>
</dbReference>
<organism evidence="2 3">
    <name type="scientific">Candidatus Nealsonbacteria bacterium CG10_big_fil_rev_8_21_14_0_10_36_24</name>
    <dbReference type="NCBI Taxonomy" id="1974710"/>
    <lineage>
        <taxon>Bacteria</taxon>
        <taxon>Candidatus Nealsoniibacteriota</taxon>
    </lineage>
</organism>
<evidence type="ECO:0000313" key="2">
    <source>
        <dbReference type="EMBL" id="PIR71967.1"/>
    </source>
</evidence>
<dbReference type="SUPFAM" id="SSF81296">
    <property type="entry name" value="E set domains"/>
    <property type="match status" value="1"/>
</dbReference>
<sequence>MKKLMIFGMFIGMIVKPTDAFFVRKEIEKIKGKLGLKQEKPIIEKIDPNSGSFGIKVKIVGKNFDLAQMPITTFSPVYFDTGVGGVIGGAYAEIISPRTDTEIVVEAPEGKGTVMVTVGKSNEFPFTYLPPVIDNINPSTGYIGKNVFLSSEVILTGKNFGFHRPTNPLIPCLLFGISPIHKLDIPSWTDDKIIFRTPIDGGIGLNIPPGLSKVVAVTAVVLGAAPVAIDIADKIDSATALAIQLAVNQASKKGREVKVLVKILDIESNKVKFVYPPTEKKLPTLPLPTWREIPVEDGLVTALVMDKSGSMTGEKIRRAKEAAQVYVDTCAEGKDMFSLAAFSSNAASITEPISITEGREMLKKDILSLSAGGSTNVGSGLTIALGHLSSCNLKDKRAVLMSDGMHNTGTYKPEVAEFQNKGWPIDTVAFGRDADQEMLSWIAYQTGGSFYPAETSDIASVYHKLNVLGHNGSVYRSYNDFIKTGEKLTYDIPVEPDMKKLGFFTNWQGSKMETILFSPNKTVINRSNISQYGRFVEGQTHSCFELNNPQVGPWQALITGYDLPPKGEQINFHSFCQSDVFSNILGFQPNYSQNQEVRIGVRLAEVINGRLSPIRGAQVTAEVKKPSMSLSKFISGNRQGRLQSADLLEIFREISGSAQKITLFDDGSHQDVSPGDGIYANTYTDTTLNGPYLVTIDCQGSTSQGGPVKRTLQESFQVGPIEQNSFTISDFLNLLNQGSIGEQMPQLIPVPGQEQQTDQIMNTLLNQLLRKK</sequence>
<protein>
    <recommendedName>
        <fullName evidence="1">VWFA domain-containing protein</fullName>
    </recommendedName>
</protein>
<dbReference type="InterPro" id="IPR014756">
    <property type="entry name" value="Ig_E-set"/>
</dbReference>